<dbReference type="EMBL" id="BMDI01000002">
    <property type="protein sequence ID" value="GGI20484.1"/>
    <property type="molecule type" value="Genomic_DNA"/>
</dbReference>
<comment type="caution">
    <text evidence="2">The sequence shown here is derived from an EMBL/GenBank/DDBJ whole genome shotgun (WGS) entry which is preliminary data.</text>
</comment>
<dbReference type="Proteomes" id="UP000642180">
    <property type="component" value="Unassembled WGS sequence"/>
</dbReference>
<protein>
    <submittedName>
        <fullName evidence="2">Uncharacterized protein</fullName>
    </submittedName>
</protein>
<dbReference type="AlphaFoldDB" id="A0A8J3AZE9"/>
<sequence>MKHKEKFSQTHTLKAHRSEKTDLSLQQSNTYTTNSIEELIDAANEICVAVEIFMINRPQPEKDYVVRILQQRKITLLDTLTTFRAQS</sequence>
<proteinExistence type="predicted"/>
<evidence type="ECO:0000313" key="3">
    <source>
        <dbReference type="Proteomes" id="UP000642180"/>
    </source>
</evidence>
<evidence type="ECO:0000256" key="1">
    <source>
        <dbReference type="SAM" id="MobiDB-lite"/>
    </source>
</evidence>
<feature type="region of interest" description="Disordered" evidence="1">
    <location>
        <begin position="1"/>
        <end position="26"/>
    </location>
</feature>
<reference evidence="3" key="1">
    <citation type="journal article" date="2019" name="Int. J. Syst. Evol. Microbiol.">
        <title>The Global Catalogue of Microorganisms (GCM) 10K type strain sequencing project: providing services to taxonomists for standard genome sequencing and annotation.</title>
        <authorList>
            <consortium name="The Broad Institute Genomics Platform"/>
            <consortium name="The Broad Institute Genome Sequencing Center for Infectious Disease"/>
            <person name="Wu L."/>
            <person name="Ma J."/>
        </authorList>
    </citation>
    <scope>NUCLEOTIDE SEQUENCE [LARGE SCALE GENOMIC DNA]</scope>
    <source>
        <strain evidence="3">CCM 2767</strain>
    </source>
</reference>
<evidence type="ECO:0000313" key="2">
    <source>
        <dbReference type="EMBL" id="GGI20484.1"/>
    </source>
</evidence>
<keyword evidence="3" id="KW-1185">Reference proteome</keyword>
<organism evidence="2 3">
    <name type="scientific">Oxalicibacterium faecigallinarum</name>
    <dbReference type="NCBI Taxonomy" id="573741"/>
    <lineage>
        <taxon>Bacteria</taxon>
        <taxon>Pseudomonadati</taxon>
        <taxon>Pseudomonadota</taxon>
        <taxon>Betaproteobacteria</taxon>
        <taxon>Burkholderiales</taxon>
        <taxon>Oxalobacteraceae</taxon>
        <taxon>Oxalicibacterium</taxon>
    </lineage>
</organism>
<gene>
    <name evidence="2" type="ORF">GCM10008066_24260</name>
</gene>
<accession>A0A8J3AZE9</accession>
<name>A0A8J3AZE9_9BURK</name>